<evidence type="ECO:0000256" key="2">
    <source>
        <dbReference type="RuleBase" id="RU003707"/>
    </source>
</evidence>
<proteinExistence type="inferred from homology"/>
<dbReference type="GO" id="GO:0006635">
    <property type="term" value="P:fatty acid beta-oxidation"/>
    <property type="evidence" value="ECO:0007669"/>
    <property type="project" value="TreeGrafter"/>
</dbReference>
<dbReference type="EMBL" id="FNOT01000001">
    <property type="protein sequence ID" value="SDX29311.1"/>
    <property type="molecule type" value="Genomic_DNA"/>
</dbReference>
<dbReference type="PROSITE" id="PS00166">
    <property type="entry name" value="ENOYL_COA_HYDRATASE"/>
    <property type="match status" value="1"/>
</dbReference>
<dbReference type="Gene3D" id="3.90.226.10">
    <property type="entry name" value="2-enoyl-CoA Hydratase, Chain A, domain 1"/>
    <property type="match status" value="1"/>
</dbReference>
<dbReference type="SUPFAM" id="SSF52096">
    <property type="entry name" value="ClpP/crotonase"/>
    <property type="match status" value="1"/>
</dbReference>
<evidence type="ECO:0000313" key="3">
    <source>
        <dbReference type="EMBL" id="SDX29311.1"/>
    </source>
</evidence>
<dbReference type="InterPro" id="IPR018376">
    <property type="entry name" value="Enoyl-CoA_hyd/isom_CS"/>
</dbReference>
<reference evidence="4" key="1">
    <citation type="submission" date="2016-10" db="EMBL/GenBank/DDBJ databases">
        <authorList>
            <person name="Varghese N."/>
            <person name="Submissions S."/>
        </authorList>
    </citation>
    <scope>NUCLEOTIDE SEQUENCE [LARGE SCALE GENOMIC DNA]</scope>
    <source>
        <strain evidence="4">DSM 45422</strain>
    </source>
</reference>
<protein>
    <submittedName>
        <fullName evidence="3">Enoyl-CoA hydratase/carnithine racemase</fullName>
    </submittedName>
</protein>
<keyword evidence="4" id="KW-1185">Reference proteome</keyword>
<dbReference type="CDD" id="cd06558">
    <property type="entry name" value="crotonase-like"/>
    <property type="match status" value="1"/>
</dbReference>
<dbReference type="InterPro" id="IPR001753">
    <property type="entry name" value="Enoyl-CoA_hydra/iso"/>
</dbReference>
<sequence>MADFLRVTVQDRVGWIEYDRPPVNAFHWEMLREVPEALEEHLADPAVRVVVFGSALDAHFSVGADLRVLADMDDEGMRRWVDVCHDLVRLMRASPKPLLAAVHGTAVGGGLEMVLHCDVRFAAGSARLGQPEIAIGFIPPVGATQALARLLGRPRALRFLYDGALLSADEAYAIGLVDVVVADERLREEVQGYAESLARKPARALAAIRRCVTEGVDLPFDEGLAIERAEAVALGATADFREGLDAFLGRRPPIWTG</sequence>
<dbReference type="PANTHER" id="PTHR11941:SF54">
    <property type="entry name" value="ENOYL-COA HYDRATASE, MITOCHONDRIAL"/>
    <property type="match status" value="1"/>
</dbReference>
<gene>
    <name evidence="3" type="ORF">SAMN05660209_00059</name>
</gene>
<organism evidence="3 4">
    <name type="scientific">Geodermatophilus africanus</name>
    <dbReference type="NCBI Taxonomy" id="1137993"/>
    <lineage>
        <taxon>Bacteria</taxon>
        <taxon>Bacillati</taxon>
        <taxon>Actinomycetota</taxon>
        <taxon>Actinomycetes</taxon>
        <taxon>Geodermatophilales</taxon>
        <taxon>Geodermatophilaceae</taxon>
        <taxon>Geodermatophilus</taxon>
    </lineage>
</organism>
<dbReference type="PANTHER" id="PTHR11941">
    <property type="entry name" value="ENOYL-COA HYDRATASE-RELATED"/>
    <property type="match status" value="1"/>
</dbReference>
<dbReference type="Pfam" id="PF00378">
    <property type="entry name" value="ECH_1"/>
    <property type="match status" value="1"/>
</dbReference>
<evidence type="ECO:0000313" key="4">
    <source>
        <dbReference type="Proteomes" id="UP000198921"/>
    </source>
</evidence>
<accession>A0A1H3AIP6</accession>
<dbReference type="InterPro" id="IPR029045">
    <property type="entry name" value="ClpP/crotonase-like_dom_sf"/>
</dbReference>
<dbReference type="GO" id="GO:0003824">
    <property type="term" value="F:catalytic activity"/>
    <property type="evidence" value="ECO:0007669"/>
    <property type="project" value="InterPro"/>
</dbReference>
<name>A0A1H3AIP6_9ACTN</name>
<comment type="similarity">
    <text evidence="1 2">Belongs to the enoyl-CoA hydratase/isomerase family.</text>
</comment>
<dbReference type="RefSeq" id="WP_170856566.1">
    <property type="nucleotide sequence ID" value="NZ_FNOT01000001.1"/>
</dbReference>
<evidence type="ECO:0000256" key="1">
    <source>
        <dbReference type="ARBA" id="ARBA00005254"/>
    </source>
</evidence>
<dbReference type="STRING" id="1137993.SAMN05660209_00059"/>
<dbReference type="Proteomes" id="UP000198921">
    <property type="component" value="Unassembled WGS sequence"/>
</dbReference>
<dbReference type="AlphaFoldDB" id="A0A1H3AIP6"/>